<feature type="transmembrane region" description="Helical" evidence="6">
    <location>
        <begin position="211"/>
        <end position="229"/>
    </location>
</feature>
<keyword evidence="4 6" id="KW-1133">Transmembrane helix</keyword>
<dbReference type="EMBL" id="BAAALS010000001">
    <property type="protein sequence ID" value="GAA1734898.1"/>
    <property type="molecule type" value="Genomic_DNA"/>
</dbReference>
<feature type="transmembrane region" description="Helical" evidence="6">
    <location>
        <begin position="394"/>
        <end position="413"/>
    </location>
</feature>
<evidence type="ECO:0000256" key="2">
    <source>
        <dbReference type="ARBA" id="ARBA00022475"/>
    </source>
</evidence>
<comment type="subcellular location">
    <subcellularLocation>
        <location evidence="1">Cell membrane</location>
        <topology evidence="1">Multi-pass membrane protein</topology>
    </subcellularLocation>
</comment>
<keyword evidence="5 6" id="KW-0472">Membrane</keyword>
<keyword evidence="8" id="KW-1185">Reference proteome</keyword>
<evidence type="ECO:0000256" key="4">
    <source>
        <dbReference type="ARBA" id="ARBA00022989"/>
    </source>
</evidence>
<gene>
    <name evidence="7" type="ORF">GCM10009681_01370</name>
</gene>
<feature type="transmembrane region" description="Helical" evidence="6">
    <location>
        <begin position="65"/>
        <end position="86"/>
    </location>
</feature>
<evidence type="ECO:0000256" key="1">
    <source>
        <dbReference type="ARBA" id="ARBA00004651"/>
    </source>
</evidence>
<dbReference type="Proteomes" id="UP001500655">
    <property type="component" value="Unassembled WGS sequence"/>
</dbReference>
<dbReference type="PANTHER" id="PTHR43370:SF1">
    <property type="entry name" value="GUANOSINE ABC TRANSPORTER PERMEASE PROTEIN NUPQ"/>
    <property type="match status" value="1"/>
</dbReference>
<proteinExistence type="predicted"/>
<feature type="transmembrane region" description="Helical" evidence="6">
    <location>
        <begin position="155"/>
        <end position="175"/>
    </location>
</feature>
<evidence type="ECO:0000313" key="8">
    <source>
        <dbReference type="Proteomes" id="UP001500655"/>
    </source>
</evidence>
<dbReference type="InterPro" id="IPR001851">
    <property type="entry name" value="ABC_transp_permease"/>
</dbReference>
<evidence type="ECO:0000256" key="6">
    <source>
        <dbReference type="SAM" id="Phobius"/>
    </source>
</evidence>
<keyword evidence="3 6" id="KW-0812">Transmembrane</keyword>
<evidence type="ECO:0000256" key="5">
    <source>
        <dbReference type="ARBA" id="ARBA00023136"/>
    </source>
</evidence>
<evidence type="ECO:0000256" key="3">
    <source>
        <dbReference type="ARBA" id="ARBA00022692"/>
    </source>
</evidence>
<feature type="transmembrane region" description="Helical" evidence="6">
    <location>
        <begin position="129"/>
        <end position="148"/>
    </location>
</feature>
<dbReference type="Pfam" id="PF02653">
    <property type="entry name" value="BPD_transp_2"/>
    <property type="match status" value="1"/>
</dbReference>
<keyword evidence="2" id="KW-1003">Cell membrane</keyword>
<feature type="transmembrane region" description="Helical" evidence="6">
    <location>
        <begin position="269"/>
        <end position="286"/>
    </location>
</feature>
<dbReference type="PANTHER" id="PTHR43370">
    <property type="entry name" value="SUGAR ABC TRANSPORTER INTEGRAL MEMBRANE PROTEIN-RELATED"/>
    <property type="match status" value="1"/>
</dbReference>
<name>A0ABN2JPR5_9ACTN</name>
<feature type="transmembrane region" description="Helical" evidence="6">
    <location>
        <begin position="181"/>
        <end position="204"/>
    </location>
</feature>
<feature type="transmembrane region" description="Helical" evidence="6">
    <location>
        <begin position="25"/>
        <end position="45"/>
    </location>
</feature>
<accession>A0ABN2JPR5</accession>
<organism evidence="7 8">
    <name type="scientific">Luedemannella helvata</name>
    <dbReference type="NCBI Taxonomy" id="349315"/>
    <lineage>
        <taxon>Bacteria</taxon>
        <taxon>Bacillati</taxon>
        <taxon>Actinomycetota</taxon>
        <taxon>Actinomycetes</taxon>
        <taxon>Micromonosporales</taxon>
        <taxon>Micromonosporaceae</taxon>
        <taxon>Luedemannella</taxon>
    </lineage>
</organism>
<evidence type="ECO:0000313" key="7">
    <source>
        <dbReference type="EMBL" id="GAA1734898.1"/>
    </source>
</evidence>
<protein>
    <submittedName>
        <fullName evidence="7">ABC transporter permease</fullName>
    </submittedName>
</protein>
<dbReference type="RefSeq" id="WP_344075563.1">
    <property type="nucleotide sequence ID" value="NZ_BAAALS010000001.1"/>
</dbReference>
<comment type="caution">
    <text evidence="7">The sequence shown here is derived from an EMBL/GenBank/DDBJ whole genome shotgun (WGS) entry which is preliminary data.</text>
</comment>
<reference evidence="7 8" key="1">
    <citation type="journal article" date="2019" name="Int. J. Syst. Evol. Microbiol.">
        <title>The Global Catalogue of Microorganisms (GCM) 10K type strain sequencing project: providing services to taxonomists for standard genome sequencing and annotation.</title>
        <authorList>
            <consortium name="The Broad Institute Genomics Platform"/>
            <consortium name="The Broad Institute Genome Sequencing Center for Infectious Disease"/>
            <person name="Wu L."/>
            <person name="Ma J."/>
        </authorList>
    </citation>
    <scope>NUCLEOTIDE SEQUENCE [LARGE SCALE GENOMIC DNA]</scope>
    <source>
        <strain evidence="7 8">JCM 13249</strain>
    </source>
</reference>
<feature type="transmembrane region" description="Helical" evidence="6">
    <location>
        <begin position="316"/>
        <end position="335"/>
    </location>
</feature>
<dbReference type="CDD" id="cd06580">
    <property type="entry name" value="TM_PBP1_transp_TpRbsC_like"/>
    <property type="match status" value="1"/>
</dbReference>
<sequence>MTTVVADEAPHVVVRPSFWTRERRAGAAFVALGIVAAVLFGLLAHAQTDARFVLSENAEGATLTIPGRAGAIVFGLVTVAAGVALLALNARRFFALLVAVAALALVLSLLCSQVSAADEGLQFMPVINVIRQTIGVSVPLVFGALAGVLCERSGVINVAIEGQLLLGAFAAAMFATVAASVWVGVVAGGAAGLLVGLLLGFFAIRYRVDQVILGVILIVLCTGLTGFLFERVMTDDAEHFNAPAQLPIIEIPLLGDIPVLGPILFRWNALVYLVFILGVLIHFGLFGTRWGLRTRSVGEHPTAADTVGVRVLGLRYWNVAVAGVIAGIGGSYLVLDAGFQFSKGMSAGKGFIALAAMIFGRWNPLGAMLAALLFGFVEALQTFLSTIGSPIPSQFLSMAPYLITIVAVAGLVGKVRAPAADGKPYVKG</sequence>
<feature type="transmembrane region" description="Helical" evidence="6">
    <location>
        <begin position="93"/>
        <end position="117"/>
    </location>
</feature>